<comment type="subcellular location">
    <subcellularLocation>
        <location evidence="1 11">Cell outer membrane</location>
        <topology evidence="1 11">Multi-pass membrane protein</topology>
    </subcellularLocation>
</comment>
<keyword evidence="13" id="KW-0732">Signal</keyword>
<dbReference type="InterPro" id="IPR039426">
    <property type="entry name" value="TonB-dep_rcpt-like"/>
</dbReference>
<dbReference type="Proteomes" id="UP000249254">
    <property type="component" value="Unassembled WGS sequence"/>
</dbReference>
<keyword evidence="5 11" id="KW-0812">Transmembrane</keyword>
<dbReference type="OrthoDB" id="9760333at2"/>
<name>A0A328AS49_9CAUL</name>
<evidence type="ECO:0000256" key="6">
    <source>
        <dbReference type="ARBA" id="ARBA00023004"/>
    </source>
</evidence>
<dbReference type="SUPFAM" id="SSF56935">
    <property type="entry name" value="Porins"/>
    <property type="match status" value="1"/>
</dbReference>
<dbReference type="GO" id="GO:0009279">
    <property type="term" value="C:cell outer membrane"/>
    <property type="evidence" value="ECO:0007669"/>
    <property type="project" value="UniProtKB-SubCell"/>
</dbReference>
<dbReference type="Pfam" id="PF00593">
    <property type="entry name" value="TonB_dep_Rec_b-barrel"/>
    <property type="match status" value="1"/>
</dbReference>
<evidence type="ECO:0000256" key="7">
    <source>
        <dbReference type="ARBA" id="ARBA00023065"/>
    </source>
</evidence>
<keyword evidence="8 12" id="KW-0798">TonB box</keyword>
<dbReference type="AlphaFoldDB" id="A0A328AS49"/>
<dbReference type="GO" id="GO:0006826">
    <property type="term" value="P:iron ion transport"/>
    <property type="evidence" value="ECO:0007669"/>
    <property type="project" value="UniProtKB-KW"/>
</dbReference>
<evidence type="ECO:0000256" key="12">
    <source>
        <dbReference type="RuleBase" id="RU003357"/>
    </source>
</evidence>
<evidence type="ECO:0000256" key="9">
    <source>
        <dbReference type="ARBA" id="ARBA00023136"/>
    </source>
</evidence>
<accession>A0A328AS49</accession>
<dbReference type="Pfam" id="PF07715">
    <property type="entry name" value="Plug"/>
    <property type="match status" value="1"/>
</dbReference>
<evidence type="ECO:0000259" key="14">
    <source>
        <dbReference type="Pfam" id="PF00593"/>
    </source>
</evidence>
<dbReference type="PROSITE" id="PS52016">
    <property type="entry name" value="TONB_DEPENDENT_REC_3"/>
    <property type="match status" value="1"/>
</dbReference>
<keyword evidence="3 11" id="KW-1134">Transmembrane beta strand</keyword>
<dbReference type="RefSeq" id="WP_111529506.1">
    <property type="nucleotide sequence ID" value="NZ_JBHRSG010000003.1"/>
</dbReference>
<dbReference type="Gene3D" id="2.40.170.20">
    <property type="entry name" value="TonB-dependent receptor, beta-barrel domain"/>
    <property type="match status" value="3"/>
</dbReference>
<feature type="domain" description="TonB-dependent receptor-like beta-barrel" evidence="14">
    <location>
        <begin position="325"/>
        <end position="746"/>
    </location>
</feature>
<reference evidence="17" key="1">
    <citation type="submission" date="2018-05" db="EMBL/GenBank/DDBJ databases">
        <authorList>
            <person name="Li X."/>
        </authorList>
    </citation>
    <scope>NUCLEOTIDE SEQUENCE [LARGE SCALE GENOMIC DNA]</scope>
    <source>
        <strain evidence="17">LX32</strain>
    </source>
</reference>
<feature type="domain" description="TonB-dependent receptor plug" evidence="15">
    <location>
        <begin position="48"/>
        <end position="155"/>
    </location>
</feature>
<proteinExistence type="inferred from homology"/>
<dbReference type="InterPro" id="IPR036942">
    <property type="entry name" value="Beta-barrel_TonB_sf"/>
</dbReference>
<feature type="chain" id="PRO_5016286398" evidence="13">
    <location>
        <begin position="22"/>
        <end position="955"/>
    </location>
</feature>
<keyword evidence="10 11" id="KW-0998">Cell outer membrane</keyword>
<keyword evidence="6" id="KW-0408">Iron</keyword>
<keyword evidence="2 11" id="KW-0813">Transport</keyword>
<evidence type="ECO:0000313" key="17">
    <source>
        <dbReference type="Proteomes" id="UP000249254"/>
    </source>
</evidence>
<keyword evidence="16" id="KW-0675">Receptor</keyword>
<evidence type="ECO:0000259" key="15">
    <source>
        <dbReference type="Pfam" id="PF07715"/>
    </source>
</evidence>
<gene>
    <name evidence="16" type="ORF">DJ017_15185</name>
</gene>
<keyword evidence="17" id="KW-1185">Reference proteome</keyword>
<dbReference type="EMBL" id="QFYQ01000001">
    <property type="protein sequence ID" value="RAK55758.1"/>
    <property type="molecule type" value="Genomic_DNA"/>
</dbReference>
<dbReference type="InterPro" id="IPR000531">
    <property type="entry name" value="Beta-barrel_TonB"/>
</dbReference>
<keyword evidence="7" id="KW-0406">Ion transport</keyword>
<evidence type="ECO:0000256" key="4">
    <source>
        <dbReference type="ARBA" id="ARBA00022496"/>
    </source>
</evidence>
<dbReference type="PANTHER" id="PTHR32552:SF81">
    <property type="entry name" value="TONB-DEPENDENT OUTER MEMBRANE RECEPTOR"/>
    <property type="match status" value="1"/>
</dbReference>
<sequence length="955" mass="103070">MSLKIHLLATSALLAAVTASAAEAQTRPASGTTIEELVVTAQKREEALQDVPIAVSAFNQDSLEKQKIEGGPNLVLAVPNVNFAKGNFTGYNFQIRGIGSKLTAGSGDAGIAVHLNNAPLISNNLFESEFYDLERVEVLRGPQGTLYGRNATGGVINLISAKPTDHFEAMGRAEYGNHNAIRARGMVNIPLGDMFAVRLAGTYLKRDGYGKNITTGNEADDRDLYGTRASISFTPSSSLKAYVVWDHFKEDDNRSRVGKQLCVKDPGPATLGGLGYSANSGVALIERGFFTQGCQATPVNSPNIFGTVNSQSTLGALYAALTGQQTGDAFAGKMQDPNPYNIESFFDPVYRAKSDIYEANVAWNPTDSLTLSWTGAYSVNDLYTQEDYFRYVPSVAMNATPNPINYFTSPAAVAGVGLPPATYAAIYATLFPGGVINDPQLGARNLFTTVDISGSHSRSYSHEVRLQSDFKGPLNFNVGALKMNYESSGDYYVMFNPSTAYNQLNNFLITAASGTPNPLCTTAPCLGIDQNQQPNRSGHNYYDNYQPYKLDSSAIFGEAYYQMTDTFKWTLGLRYTDDKKTVQNYAVTLSAPGFGLIPSTPASSSVEFKKVTGRLGFDWKPKLDFTDETLIYAFYSRGYKAGGLNPACSAAAGVICPKPTFAPEFVDAYEIGTKNTLLGGAMQLNVTGFYYNYTGYQISKIVNRNALNENIDAKIKGVEVESIWQPVAGLRLNANVGWLDTEIGGGESIDTFDRTQGAAGLILAKSSAASNCVTTLTSAQTALSIANATNDPYVLLGLCSAASTAGAGTLIPGTNAVSVGSNPFGGAISDGVPVQLKGKELPNSPHFTVSLGAQYTWDFGPNWAATLRGDYYWQDKSYARIYNSAADRLDSWQNVNATFTMANADKGWEFGAYVKNATDEHAIQDFYLTDDSSGLFRNAFYTEPRTYGVFVQKKW</sequence>
<feature type="signal peptide" evidence="13">
    <location>
        <begin position="1"/>
        <end position="21"/>
    </location>
</feature>
<comment type="caution">
    <text evidence="16">The sequence shown here is derived from an EMBL/GenBank/DDBJ whole genome shotgun (WGS) entry which is preliminary data.</text>
</comment>
<keyword evidence="9 11" id="KW-0472">Membrane</keyword>
<evidence type="ECO:0000256" key="10">
    <source>
        <dbReference type="ARBA" id="ARBA00023237"/>
    </source>
</evidence>
<protein>
    <submittedName>
        <fullName evidence="16">TonB-dependent receptor</fullName>
    </submittedName>
</protein>
<evidence type="ECO:0000256" key="1">
    <source>
        <dbReference type="ARBA" id="ARBA00004571"/>
    </source>
</evidence>
<evidence type="ECO:0000256" key="11">
    <source>
        <dbReference type="PROSITE-ProRule" id="PRU01360"/>
    </source>
</evidence>
<comment type="similarity">
    <text evidence="11 12">Belongs to the TonB-dependent receptor family.</text>
</comment>
<organism evidence="16 17">
    <name type="scientific">Phenylobacterium soli</name>
    <dbReference type="NCBI Taxonomy" id="2170551"/>
    <lineage>
        <taxon>Bacteria</taxon>
        <taxon>Pseudomonadati</taxon>
        <taxon>Pseudomonadota</taxon>
        <taxon>Alphaproteobacteria</taxon>
        <taxon>Caulobacterales</taxon>
        <taxon>Caulobacteraceae</taxon>
        <taxon>Phenylobacterium</taxon>
    </lineage>
</organism>
<dbReference type="PANTHER" id="PTHR32552">
    <property type="entry name" value="FERRICHROME IRON RECEPTOR-RELATED"/>
    <property type="match status" value="1"/>
</dbReference>
<evidence type="ECO:0000256" key="2">
    <source>
        <dbReference type="ARBA" id="ARBA00022448"/>
    </source>
</evidence>
<evidence type="ECO:0000256" key="8">
    <source>
        <dbReference type="ARBA" id="ARBA00023077"/>
    </source>
</evidence>
<evidence type="ECO:0000256" key="5">
    <source>
        <dbReference type="ARBA" id="ARBA00022692"/>
    </source>
</evidence>
<evidence type="ECO:0000256" key="3">
    <source>
        <dbReference type="ARBA" id="ARBA00022452"/>
    </source>
</evidence>
<dbReference type="InterPro" id="IPR012910">
    <property type="entry name" value="Plug_dom"/>
</dbReference>
<evidence type="ECO:0000256" key="13">
    <source>
        <dbReference type="SAM" id="SignalP"/>
    </source>
</evidence>
<keyword evidence="4" id="KW-0410">Iron transport</keyword>
<evidence type="ECO:0000313" key="16">
    <source>
        <dbReference type="EMBL" id="RAK55758.1"/>
    </source>
</evidence>